<feature type="region of interest" description="Disordered" evidence="1">
    <location>
        <begin position="261"/>
        <end position="335"/>
    </location>
</feature>
<sequence length="912" mass="95436">MPTVEQSMPVGRLAGIDMAGKRGLVLERCQQLTGNGGAMRTFHTAIRIGLRTLTVFAAVPGVLLVVAGSPVPERIPTLAQLQSWLDAPFDPRYAAGTARSAAWLCWALIAVTVVLAGAARARRRSWSTIVTRLPTPLQGLAATLIGAAAVTTAATGAAAHAAPVASATDASSPDFAAAAGRTGQPAHRAPQSAGQHRFAAAAQDQYNRVVVRRGDTLSAIAARQLGDADRWPAIFTLNRNRHFPEIGGTLSNPDVIYPGWQLRLPHQPAPPAKSRPDPGSHNRAPAPTPAQRTPASPPSTGGHTPSPASEPASTDAPAPDTSGDGPPPPGGWGTGALAAALTALAAGLWRRRSVRRRRSSSTPAVTRPQPEVPAPPTAPSRSRRNDNDAVPAPQHPGTAAPAKHPATAEGDAPAAPTGPRIADTSHDDPCIGHALAGPGAEAAARAVLVASLTSGAHDDPDAREQVITTSATLTQLLGNHLQRLSSAVRLTVTDDLISALSTVDHILIERRRILQDHGVDDVDALRQSGPGHPPMPAVLLLACTPPENLHARLSNTMLLGAGLRLRTLLVGDWPPGRTTAVDADGATASGNLPLLDVPTALQLLDAIGDARSKEPGADVEPAHKPATHSAADSRTDSQQHDTAAPTVSVIDRPTSTASPAGPQETTAVRIQLLGAPAIYDRSGDTVTGLRFHAREMLVYLAVHRSGANLPDIMEAIWPTATLRRATQRLSTEVADLRRRIRHAGGDTTIQPVVNTGGRYHLDPAVVDIDLWQLHDALRSAKTADATERISLLQLAVDAGAGTLADGFDYPWIGRYREHVRQQAIQARQALAELVAVHDPAGAAGLLRAAAELAPADENTARRALQALAGIGDTRAARELLQQLRQALDDIDETPSAETLALAQHLQLTQDTP</sequence>
<dbReference type="RefSeq" id="WP_267568554.1">
    <property type="nucleotide sequence ID" value="NZ_JAPNTZ010000018.1"/>
</dbReference>
<feature type="transmembrane region" description="Helical" evidence="2">
    <location>
        <begin position="140"/>
        <end position="162"/>
    </location>
</feature>
<feature type="compositionally biased region" description="Polar residues" evidence="1">
    <location>
        <begin position="653"/>
        <end position="665"/>
    </location>
</feature>
<evidence type="ECO:0000256" key="2">
    <source>
        <dbReference type="SAM" id="Phobius"/>
    </source>
</evidence>
<dbReference type="Proteomes" id="UP001151002">
    <property type="component" value="Unassembled WGS sequence"/>
</dbReference>
<dbReference type="Pfam" id="PF01476">
    <property type="entry name" value="LysM"/>
    <property type="match status" value="1"/>
</dbReference>
<gene>
    <name evidence="4" type="ORF">OWR29_38910</name>
</gene>
<dbReference type="Gene3D" id="1.25.40.10">
    <property type="entry name" value="Tetratricopeptide repeat domain"/>
    <property type="match status" value="1"/>
</dbReference>
<dbReference type="PANTHER" id="PTHR35807">
    <property type="entry name" value="TRANSCRIPTIONAL REGULATOR REDD-RELATED"/>
    <property type="match status" value="1"/>
</dbReference>
<name>A0ABT4BBZ4_9ACTN</name>
<reference evidence="4" key="1">
    <citation type="submission" date="2022-11" db="EMBL/GenBank/DDBJ databases">
        <authorList>
            <person name="Somphong A."/>
            <person name="Phongsopitanun W."/>
        </authorList>
    </citation>
    <scope>NUCLEOTIDE SEQUENCE</scope>
    <source>
        <strain evidence="4">Pm04-4</strain>
    </source>
</reference>
<feature type="transmembrane region" description="Helical" evidence="2">
    <location>
        <begin position="48"/>
        <end position="68"/>
    </location>
</feature>
<feature type="transmembrane region" description="Helical" evidence="2">
    <location>
        <begin position="101"/>
        <end position="119"/>
    </location>
</feature>
<keyword evidence="2" id="KW-1133">Transmembrane helix</keyword>
<comment type="caution">
    <text evidence="4">The sequence shown here is derived from an EMBL/GenBank/DDBJ whole genome shotgun (WGS) entry which is preliminary data.</text>
</comment>
<evidence type="ECO:0000313" key="5">
    <source>
        <dbReference type="Proteomes" id="UP001151002"/>
    </source>
</evidence>
<dbReference type="InterPro" id="IPR051677">
    <property type="entry name" value="AfsR-DnrI-RedD_regulator"/>
</dbReference>
<dbReference type="InterPro" id="IPR018392">
    <property type="entry name" value="LysM"/>
</dbReference>
<feature type="compositionally biased region" description="Low complexity" evidence="1">
    <location>
        <begin position="283"/>
        <end position="324"/>
    </location>
</feature>
<dbReference type="Gene3D" id="1.10.10.10">
    <property type="entry name" value="Winged helix-like DNA-binding domain superfamily/Winged helix DNA-binding domain"/>
    <property type="match status" value="1"/>
</dbReference>
<feature type="region of interest" description="Disordered" evidence="1">
    <location>
        <begin position="175"/>
        <end position="195"/>
    </location>
</feature>
<feature type="region of interest" description="Disordered" evidence="1">
    <location>
        <begin position="352"/>
        <end position="435"/>
    </location>
</feature>
<dbReference type="CDD" id="cd00118">
    <property type="entry name" value="LysM"/>
    <property type="match status" value="1"/>
</dbReference>
<dbReference type="SMART" id="SM00257">
    <property type="entry name" value="LysM"/>
    <property type="match status" value="1"/>
</dbReference>
<evidence type="ECO:0000313" key="4">
    <source>
        <dbReference type="EMBL" id="MCY1144001.1"/>
    </source>
</evidence>
<proteinExistence type="predicted"/>
<feature type="domain" description="LysM" evidence="3">
    <location>
        <begin position="207"/>
        <end position="264"/>
    </location>
</feature>
<dbReference type="Pfam" id="PF03704">
    <property type="entry name" value="BTAD"/>
    <property type="match status" value="1"/>
</dbReference>
<dbReference type="SMART" id="SM01043">
    <property type="entry name" value="BTAD"/>
    <property type="match status" value="1"/>
</dbReference>
<keyword evidence="2" id="KW-0812">Transmembrane</keyword>
<dbReference type="InterPro" id="IPR011990">
    <property type="entry name" value="TPR-like_helical_dom_sf"/>
</dbReference>
<keyword evidence="5" id="KW-1185">Reference proteome</keyword>
<organism evidence="4 5">
    <name type="scientific">Paractinoplanes pyxinae</name>
    <dbReference type="NCBI Taxonomy" id="2997416"/>
    <lineage>
        <taxon>Bacteria</taxon>
        <taxon>Bacillati</taxon>
        <taxon>Actinomycetota</taxon>
        <taxon>Actinomycetes</taxon>
        <taxon>Micromonosporales</taxon>
        <taxon>Micromonosporaceae</taxon>
        <taxon>Paractinoplanes</taxon>
    </lineage>
</organism>
<keyword evidence="2" id="KW-0472">Membrane</keyword>
<dbReference type="InterPro" id="IPR036779">
    <property type="entry name" value="LysM_dom_sf"/>
</dbReference>
<accession>A0ABT4BBZ4</accession>
<dbReference type="InterPro" id="IPR005158">
    <property type="entry name" value="BTAD"/>
</dbReference>
<dbReference type="PROSITE" id="PS51782">
    <property type="entry name" value="LYSM"/>
    <property type="match status" value="1"/>
</dbReference>
<dbReference type="Gene3D" id="3.10.350.10">
    <property type="entry name" value="LysM domain"/>
    <property type="match status" value="1"/>
</dbReference>
<evidence type="ECO:0000259" key="3">
    <source>
        <dbReference type="PROSITE" id="PS51782"/>
    </source>
</evidence>
<feature type="region of interest" description="Disordered" evidence="1">
    <location>
        <begin position="612"/>
        <end position="665"/>
    </location>
</feature>
<dbReference type="EMBL" id="JAPNTZ010000018">
    <property type="protein sequence ID" value="MCY1144001.1"/>
    <property type="molecule type" value="Genomic_DNA"/>
</dbReference>
<feature type="compositionally biased region" description="Basic and acidic residues" evidence="1">
    <location>
        <begin position="612"/>
        <end position="623"/>
    </location>
</feature>
<evidence type="ECO:0000256" key="1">
    <source>
        <dbReference type="SAM" id="MobiDB-lite"/>
    </source>
</evidence>
<dbReference type="InterPro" id="IPR036388">
    <property type="entry name" value="WH-like_DNA-bd_sf"/>
</dbReference>
<dbReference type="PANTHER" id="PTHR35807:SF2">
    <property type="entry name" value="TRANSCRIPTIONAL ACTIVATOR DOMAIN"/>
    <property type="match status" value="1"/>
</dbReference>
<protein>
    <submittedName>
        <fullName evidence="4">LysM peptidoglycan-binding domain-containing protein</fullName>
    </submittedName>
</protein>